<evidence type="ECO:0000256" key="8">
    <source>
        <dbReference type="ARBA" id="ARBA00023004"/>
    </source>
</evidence>
<dbReference type="InterPro" id="IPR036010">
    <property type="entry name" value="2Fe-2S_ferredoxin-like_sf"/>
</dbReference>
<evidence type="ECO:0000259" key="12">
    <source>
        <dbReference type="PROSITE" id="PS51085"/>
    </source>
</evidence>
<protein>
    <recommendedName>
        <fullName evidence="11">Fumarate reductase iron-sulfur subunit</fullName>
        <ecNumber evidence="11">1.3.5.1</ecNumber>
    </recommendedName>
</protein>
<comment type="cofactor">
    <cofactor evidence="11">
        <name>[2Fe-2S] cluster</name>
        <dbReference type="ChEBI" id="CHEBI:190135"/>
    </cofactor>
    <text evidence="11">Binds 1 [2Fe-2S] cluster.</text>
</comment>
<evidence type="ECO:0000256" key="1">
    <source>
        <dbReference type="ARBA" id="ARBA00005163"/>
    </source>
</evidence>
<evidence type="ECO:0000259" key="13">
    <source>
        <dbReference type="PROSITE" id="PS51379"/>
    </source>
</evidence>
<dbReference type="InterPro" id="IPR001041">
    <property type="entry name" value="2Fe-2S_ferredoxin-type"/>
</dbReference>
<dbReference type="Gene3D" id="3.10.20.30">
    <property type="match status" value="1"/>
</dbReference>
<gene>
    <name evidence="14" type="ORF">AUK40_06085</name>
</gene>
<dbReference type="InterPro" id="IPR012675">
    <property type="entry name" value="Beta-grasp_dom_sf"/>
</dbReference>
<evidence type="ECO:0000256" key="9">
    <source>
        <dbReference type="ARBA" id="ARBA00023014"/>
    </source>
</evidence>
<reference evidence="14" key="1">
    <citation type="journal article" date="2016" name="Environ. Microbiol.">
        <title>Genomic resolution of a cold subsurface aquifer community provides metabolic insights for novel microbes adapted to high CO concentrations.</title>
        <authorList>
            <person name="Probst A.J."/>
            <person name="Castelle C.J."/>
            <person name="Singh A."/>
            <person name="Brown C.T."/>
            <person name="Anantharaman K."/>
            <person name="Sharon I."/>
            <person name="Hug L.A."/>
            <person name="Burstein D."/>
            <person name="Emerson J.B."/>
            <person name="Thomas B.C."/>
            <person name="Banfield J.F."/>
        </authorList>
    </citation>
    <scope>NUCLEOTIDE SEQUENCE [LARGE SCALE GENOMIC DNA]</scope>
    <source>
        <strain evidence="14">CG2_30_54_11</strain>
    </source>
</reference>
<comment type="cofactor">
    <cofactor evidence="11">
        <name>[3Fe-4S] cluster</name>
        <dbReference type="ChEBI" id="CHEBI:21137"/>
    </cofactor>
    <text evidence="11">Binds 1 [3Fe-4S] cluster.</text>
</comment>
<dbReference type="GO" id="GO:0008177">
    <property type="term" value="F:succinate dehydrogenase (quinone) activity"/>
    <property type="evidence" value="ECO:0007669"/>
    <property type="project" value="UniProtKB-EC"/>
</dbReference>
<keyword evidence="4" id="KW-0816">Tricarboxylic acid cycle</keyword>
<evidence type="ECO:0000256" key="6">
    <source>
        <dbReference type="ARBA" id="ARBA00022723"/>
    </source>
</evidence>
<dbReference type="PROSITE" id="PS00197">
    <property type="entry name" value="2FE2S_FER_1"/>
    <property type="match status" value="1"/>
</dbReference>
<dbReference type="GO" id="GO:0009055">
    <property type="term" value="F:electron transfer activity"/>
    <property type="evidence" value="ECO:0007669"/>
    <property type="project" value="InterPro"/>
</dbReference>
<dbReference type="Gene3D" id="1.10.1060.10">
    <property type="entry name" value="Alpha-helical ferredoxin"/>
    <property type="match status" value="1"/>
</dbReference>
<evidence type="ECO:0000313" key="14">
    <source>
        <dbReference type="EMBL" id="OIP95306.1"/>
    </source>
</evidence>
<keyword evidence="6 11" id="KW-0479">Metal-binding</keyword>
<dbReference type="NCBIfam" id="TIGR00384">
    <property type="entry name" value="dhsB"/>
    <property type="match status" value="1"/>
</dbReference>
<evidence type="ECO:0000256" key="10">
    <source>
        <dbReference type="ARBA" id="ARBA00023291"/>
    </source>
</evidence>
<dbReference type="GO" id="GO:0051538">
    <property type="term" value="F:3 iron, 4 sulfur cluster binding"/>
    <property type="evidence" value="ECO:0007669"/>
    <property type="project" value="UniProtKB-KW"/>
</dbReference>
<dbReference type="InterPro" id="IPR025192">
    <property type="entry name" value="Succ_DH/fum_Rdtase_N"/>
</dbReference>
<keyword evidence="10 11" id="KW-0003">3Fe-4S</keyword>
<dbReference type="CDD" id="cd00207">
    <property type="entry name" value="fer2"/>
    <property type="match status" value="1"/>
</dbReference>
<evidence type="ECO:0000256" key="2">
    <source>
        <dbReference type="ARBA" id="ARBA00009433"/>
    </source>
</evidence>
<dbReference type="SUPFAM" id="SSF46548">
    <property type="entry name" value="alpha-helical ferredoxin"/>
    <property type="match status" value="1"/>
</dbReference>
<dbReference type="GO" id="GO:0051539">
    <property type="term" value="F:4 iron, 4 sulfur cluster binding"/>
    <property type="evidence" value="ECO:0007669"/>
    <property type="project" value="UniProtKB-KW"/>
</dbReference>
<comment type="catalytic activity">
    <reaction evidence="11">
        <text>a menaquinone + succinate = a menaquinol + fumarate</text>
        <dbReference type="Rhea" id="RHEA:27834"/>
        <dbReference type="Rhea" id="RHEA-COMP:9537"/>
        <dbReference type="Rhea" id="RHEA-COMP:9539"/>
        <dbReference type="ChEBI" id="CHEBI:16374"/>
        <dbReference type="ChEBI" id="CHEBI:18151"/>
        <dbReference type="ChEBI" id="CHEBI:29806"/>
        <dbReference type="ChEBI" id="CHEBI:30031"/>
        <dbReference type="EC" id="1.3.5.1"/>
    </reaction>
</comment>
<comment type="cofactor">
    <cofactor evidence="11">
        <name>[4Fe-4S] cluster</name>
        <dbReference type="ChEBI" id="CHEBI:49883"/>
    </cofactor>
    <text evidence="11">Binds 1 [4Fe-4S] cluster.</text>
</comment>
<dbReference type="InterPro" id="IPR004489">
    <property type="entry name" value="Succ_DH/fum_Rdtase_Fe-S"/>
</dbReference>
<dbReference type="GO" id="GO:0046872">
    <property type="term" value="F:metal ion binding"/>
    <property type="evidence" value="ECO:0007669"/>
    <property type="project" value="UniProtKB-KW"/>
</dbReference>
<dbReference type="InterPro" id="IPR017896">
    <property type="entry name" value="4Fe4S_Fe-S-bd"/>
</dbReference>
<dbReference type="AlphaFoldDB" id="A0A1J5ILN8"/>
<sequence>MSTTITLVIRRQKPGDSGSFFMEHQVEADGKTVLDALKEMRDTVDPSLAFRAQCKSGICGSCALRVNGSARLACSTFLSAVQIEGRVVLEPLLNFAVEEDLVVQDRPFWKAIEAIKPWLWSDKGYEHEAVVPPQVKNGTDCILCAACYSECEVQAVKPSGYTGPAGFVQAHRFVADKRDHGGKERLKLLETEGLWSCAHSYNCSEVCPKDIDIGGAIADLRSQALAAGLGRNAGGRHVAWFTRGVRRNGKMNEFWTLAGTRGWRIIFDLPTGLAMAIRGKIPWPWGKKAKSSREVRRYFRSKNQ</sequence>
<name>A0A1J5ILN8_9BACT</name>
<proteinExistence type="inferred from homology"/>
<dbReference type="PROSITE" id="PS51379">
    <property type="entry name" value="4FE4S_FER_2"/>
    <property type="match status" value="1"/>
</dbReference>
<comment type="pathway">
    <text evidence="1">Carbohydrate metabolism; tricarboxylic acid cycle.</text>
</comment>
<dbReference type="Pfam" id="PF13183">
    <property type="entry name" value="Fer4_8"/>
    <property type="match status" value="1"/>
</dbReference>
<organism evidence="14 15">
    <name type="scientific">Candidatus Wirthbacteria bacterium CG2_30_54_11</name>
    <dbReference type="NCBI Taxonomy" id="1817892"/>
    <lineage>
        <taxon>Bacteria</taxon>
        <taxon>Candidatus Wirthbacteria</taxon>
    </lineage>
</organism>
<dbReference type="GO" id="GO:0051537">
    <property type="term" value="F:2 iron, 2 sulfur cluster binding"/>
    <property type="evidence" value="ECO:0007669"/>
    <property type="project" value="UniProtKB-KW"/>
</dbReference>
<feature type="domain" description="4Fe-4S ferredoxin-type" evidence="13">
    <location>
        <begin position="131"/>
        <end position="161"/>
    </location>
</feature>
<comment type="similarity">
    <text evidence="2 11">Belongs to the succinate dehydrogenase/fumarate reductase iron-sulfur protein family.</text>
</comment>
<dbReference type="InterPro" id="IPR050573">
    <property type="entry name" value="SDH/FRD_Iron-Sulfur"/>
</dbReference>
<dbReference type="Proteomes" id="UP000183245">
    <property type="component" value="Unassembled WGS sequence"/>
</dbReference>
<evidence type="ECO:0000313" key="15">
    <source>
        <dbReference type="Proteomes" id="UP000183245"/>
    </source>
</evidence>
<keyword evidence="8 11" id="KW-0408">Iron</keyword>
<dbReference type="EC" id="1.3.5.1" evidence="11"/>
<keyword evidence="9 11" id="KW-0411">Iron-sulfur</keyword>
<accession>A0A1J5ILN8</accession>
<evidence type="ECO:0000256" key="4">
    <source>
        <dbReference type="ARBA" id="ARBA00022532"/>
    </source>
</evidence>
<dbReference type="EMBL" id="MNZT01000112">
    <property type="protein sequence ID" value="OIP95306.1"/>
    <property type="molecule type" value="Genomic_DNA"/>
</dbReference>
<keyword evidence="5 11" id="KW-0001">2Fe-2S</keyword>
<dbReference type="InterPro" id="IPR009051">
    <property type="entry name" value="Helical_ferredxn"/>
</dbReference>
<dbReference type="GO" id="GO:0022904">
    <property type="term" value="P:respiratory electron transport chain"/>
    <property type="evidence" value="ECO:0007669"/>
    <property type="project" value="TreeGrafter"/>
</dbReference>
<evidence type="ECO:0000256" key="7">
    <source>
        <dbReference type="ARBA" id="ARBA00023002"/>
    </source>
</evidence>
<dbReference type="PANTHER" id="PTHR11921:SF29">
    <property type="entry name" value="SUCCINATE DEHYDROGENASE [UBIQUINONE] IRON-SULFUR SUBUNIT, MITOCHONDRIAL"/>
    <property type="match status" value="1"/>
</dbReference>
<dbReference type="SUPFAM" id="SSF54292">
    <property type="entry name" value="2Fe-2S ferredoxin-like"/>
    <property type="match status" value="1"/>
</dbReference>
<dbReference type="PROSITE" id="PS51085">
    <property type="entry name" value="2FE2S_FER_2"/>
    <property type="match status" value="1"/>
</dbReference>
<dbReference type="InterPro" id="IPR006058">
    <property type="entry name" value="2Fe2S_fd_BS"/>
</dbReference>
<keyword evidence="3 11" id="KW-0004">4Fe-4S</keyword>
<dbReference type="PROSITE" id="PS00198">
    <property type="entry name" value="4FE4S_FER_1"/>
    <property type="match status" value="1"/>
</dbReference>
<dbReference type="Pfam" id="PF13085">
    <property type="entry name" value="Fer2_3"/>
    <property type="match status" value="1"/>
</dbReference>
<dbReference type="InterPro" id="IPR017900">
    <property type="entry name" value="4Fe4S_Fe_S_CS"/>
</dbReference>
<dbReference type="PANTHER" id="PTHR11921">
    <property type="entry name" value="SUCCINATE DEHYDROGENASE IRON-SULFUR PROTEIN"/>
    <property type="match status" value="1"/>
</dbReference>
<dbReference type="GO" id="GO:0006099">
    <property type="term" value="P:tricarboxylic acid cycle"/>
    <property type="evidence" value="ECO:0007669"/>
    <property type="project" value="UniProtKB-KW"/>
</dbReference>
<evidence type="ECO:0000256" key="3">
    <source>
        <dbReference type="ARBA" id="ARBA00022485"/>
    </source>
</evidence>
<comment type="caution">
    <text evidence="14">The sequence shown here is derived from an EMBL/GenBank/DDBJ whole genome shotgun (WGS) entry which is preliminary data.</text>
</comment>
<dbReference type="FunFam" id="1.10.1060.10:FF:000003">
    <property type="entry name" value="Succinate dehydrogenase iron-sulfur subunit"/>
    <property type="match status" value="1"/>
</dbReference>
<evidence type="ECO:0000256" key="5">
    <source>
        <dbReference type="ARBA" id="ARBA00022714"/>
    </source>
</evidence>
<feature type="domain" description="2Fe-2S ferredoxin-type" evidence="12">
    <location>
        <begin position="3"/>
        <end position="93"/>
    </location>
</feature>
<dbReference type="STRING" id="1817892.AUK40_06085"/>
<evidence type="ECO:0000256" key="11">
    <source>
        <dbReference type="RuleBase" id="RU361237"/>
    </source>
</evidence>
<keyword evidence="7" id="KW-0560">Oxidoreductase</keyword>